<dbReference type="STRING" id="40149.A0A0E0ENA3"/>
<dbReference type="Gene3D" id="3.80.10.10">
    <property type="entry name" value="Ribonuclease Inhibitor"/>
    <property type="match status" value="2"/>
</dbReference>
<feature type="compositionally biased region" description="Basic and acidic residues" evidence="1">
    <location>
        <begin position="975"/>
        <end position="993"/>
    </location>
</feature>
<feature type="compositionally biased region" description="Basic and acidic residues" evidence="1">
    <location>
        <begin position="1007"/>
        <end position="1017"/>
    </location>
</feature>
<name>A0A0E0ENA3_9ORYZ</name>
<dbReference type="EnsemblPlants" id="OMERI08G16670.1">
    <property type="protein sequence ID" value="OMERI08G16670.1"/>
    <property type="gene ID" value="OMERI08G16670"/>
</dbReference>
<dbReference type="eggNOG" id="ENOG502SYYC">
    <property type="taxonomic scope" value="Eukaryota"/>
</dbReference>
<dbReference type="PANTHER" id="PTHR33463">
    <property type="entry name" value="NB-ARC DOMAIN-CONTAINING PROTEIN-RELATED"/>
    <property type="match status" value="1"/>
</dbReference>
<sequence length="1055" mass="118504">MAGLRRSRLRGELGLVERIYARDVGAAREEILNLIQRNININRTMTIIYWDGWDGFGRTGVLRSIADVLPSMKPYPPELRFDRTIYIDCSRWKNKRVMQRKIAEELKLDNETMALFDKQDEEDDFNGVDLRSRDAILNVSAAISRILSQSRFLMIFLNGSDDEIPLSTFGIADYSDCVVIWTWSRMFLTVNTVNSIYRKIKEGRYTDLFIYGYQDADKFSSSEFGALFREEAATIVGRCPCLQNIDLEIVADCCLYGFLMYYYNKQSRNEFVWPAHASNYWTCDGIIQGARALEVSNALHPEVGFECSSYELKRVVTKLKMDPKAPFLLLGDDNNFVYSNSNRPYRWVFAISNDTIEEAMQTKMASASSIFLATQMYLLGIPDGFFEQCSSLCVLVLSCCAFNFVSPLFLHCQTLKFIGLDRCKSNSTVELQGKWACLKNLRVIDLRYTDWVEIFHEEKMVLMANLMEVNIEGVRCSQLTSQLKKRLPCLERLRIINPVYEAEAETSSSTDINDLFVDKTDLQLLDLSGNKEMKNLPTSISNAGQLKVLILDGCDALEEVVVPNRLPSSLRSFSFDGYGSAAPSRASTIEVPLQSCRPVGPGMKDAKTSVISLEGCTQLDNLFLRRLPNLVELDLSGCAIKVLDFETMVTNVPCLKRLFLLGCEHLRAIRWGPNGGQSRLLELLCIDTRPARKVLGCARPSLAVEHKSFRLQVHACIVDARLARSLLAPSNYNCYFNISITSSMASSSSGVVQPEETSKKMTEPSDQKHYGVAGIYGDVFSKVGDAVTTMEAFPQPPTQQLDYHMEIGDGSHSVESEVKQAYESNNLVHLMAWYTESLHVHDDSTCRHALAAKNWSSLKWCRVERCSNLDVVFPQGADEYDHLEIIWASDLLKAHCIWSRGITSDRYLQSLQHLHLRSCPSLLPLLPQLENPPHHPLRRPQAHLCTGHGVPADKYGVPKTDHHPPTRLAVTAADMRGRRDGGARAGDHQDQRMLEPTPSAPQSRQAEAGHRGGERCVGRAGVGRGGRRPPPFPLPAAPAFTLQEQAHAQGHPPRI</sequence>
<reference evidence="2" key="1">
    <citation type="submission" date="2015-04" db="UniProtKB">
        <authorList>
            <consortium name="EnsemblPlants"/>
        </authorList>
    </citation>
    <scope>IDENTIFICATION</scope>
</reference>
<dbReference type="Proteomes" id="UP000008021">
    <property type="component" value="Chromosome 8"/>
</dbReference>
<dbReference type="PANTHER" id="PTHR33463:SF64">
    <property type="entry name" value="NB-ARC DOMAIN-CONTAINING PROTEIN"/>
    <property type="match status" value="1"/>
</dbReference>
<evidence type="ECO:0000313" key="3">
    <source>
        <dbReference type="Proteomes" id="UP000008021"/>
    </source>
</evidence>
<reference evidence="2" key="2">
    <citation type="submission" date="2018-05" db="EMBL/GenBank/DDBJ databases">
        <title>OmerRS3 (Oryza meridionalis Reference Sequence Version 3).</title>
        <authorList>
            <person name="Zhang J."/>
            <person name="Kudrna D."/>
            <person name="Lee S."/>
            <person name="Talag J."/>
            <person name="Welchert J."/>
            <person name="Wing R.A."/>
        </authorList>
    </citation>
    <scope>NUCLEOTIDE SEQUENCE [LARGE SCALE GENOMIC DNA]</scope>
    <source>
        <strain evidence="2">cv. OR44</strain>
    </source>
</reference>
<dbReference type="SUPFAM" id="SSF52058">
    <property type="entry name" value="L domain-like"/>
    <property type="match status" value="1"/>
</dbReference>
<keyword evidence="3" id="KW-1185">Reference proteome</keyword>
<accession>A0A0E0ENA3</accession>
<protein>
    <recommendedName>
        <fullName evidence="4">NB-ARC domain-containing protein</fullName>
    </recommendedName>
</protein>
<dbReference type="InterPro" id="IPR050905">
    <property type="entry name" value="Plant_NBS-LRR"/>
</dbReference>
<feature type="region of interest" description="Disordered" evidence="1">
    <location>
        <begin position="930"/>
        <end position="1055"/>
    </location>
</feature>
<dbReference type="Gramene" id="OMERI08G16670.1">
    <property type="protein sequence ID" value="OMERI08G16670.1"/>
    <property type="gene ID" value="OMERI08G16670"/>
</dbReference>
<dbReference type="AlphaFoldDB" id="A0A0E0ENA3"/>
<dbReference type="InterPro" id="IPR032675">
    <property type="entry name" value="LRR_dom_sf"/>
</dbReference>
<evidence type="ECO:0000313" key="2">
    <source>
        <dbReference type="EnsemblPlants" id="OMERI08G16670.1"/>
    </source>
</evidence>
<evidence type="ECO:0000256" key="1">
    <source>
        <dbReference type="SAM" id="MobiDB-lite"/>
    </source>
</evidence>
<dbReference type="HOGENOM" id="CLU_007112_0_0_1"/>
<proteinExistence type="predicted"/>
<evidence type="ECO:0008006" key="4">
    <source>
        <dbReference type="Google" id="ProtNLM"/>
    </source>
</evidence>
<organism evidence="2">
    <name type="scientific">Oryza meridionalis</name>
    <dbReference type="NCBI Taxonomy" id="40149"/>
    <lineage>
        <taxon>Eukaryota</taxon>
        <taxon>Viridiplantae</taxon>
        <taxon>Streptophyta</taxon>
        <taxon>Embryophyta</taxon>
        <taxon>Tracheophyta</taxon>
        <taxon>Spermatophyta</taxon>
        <taxon>Magnoliopsida</taxon>
        <taxon>Liliopsida</taxon>
        <taxon>Poales</taxon>
        <taxon>Poaceae</taxon>
        <taxon>BOP clade</taxon>
        <taxon>Oryzoideae</taxon>
        <taxon>Oryzeae</taxon>
        <taxon>Oryzinae</taxon>
        <taxon>Oryza</taxon>
    </lineage>
</organism>